<keyword evidence="4 7" id="KW-0812">Transmembrane</keyword>
<evidence type="ECO:0000256" key="4">
    <source>
        <dbReference type="ARBA" id="ARBA00022692"/>
    </source>
</evidence>
<accession>A0ABX5LZV9</accession>
<evidence type="ECO:0000256" key="7">
    <source>
        <dbReference type="RuleBase" id="RU363032"/>
    </source>
</evidence>
<keyword evidence="10" id="KW-1185">Reference proteome</keyword>
<dbReference type="EMBL" id="LAPT01000022">
    <property type="protein sequence ID" value="PXF32216.1"/>
    <property type="molecule type" value="Genomic_DNA"/>
</dbReference>
<keyword evidence="3" id="KW-1003">Cell membrane</keyword>
<dbReference type="RefSeq" id="WP_110186457.1">
    <property type="nucleotide sequence ID" value="NZ_CP177354.1"/>
</dbReference>
<dbReference type="PANTHER" id="PTHR30151">
    <property type="entry name" value="ALKANE SULFONATE ABC TRANSPORTER-RELATED, MEMBRANE SUBUNIT"/>
    <property type="match status" value="1"/>
</dbReference>
<dbReference type="PROSITE" id="PS50928">
    <property type="entry name" value="ABC_TM1"/>
    <property type="match status" value="1"/>
</dbReference>
<evidence type="ECO:0000259" key="8">
    <source>
        <dbReference type="PROSITE" id="PS50928"/>
    </source>
</evidence>
<feature type="transmembrane region" description="Helical" evidence="7">
    <location>
        <begin position="71"/>
        <end position="102"/>
    </location>
</feature>
<evidence type="ECO:0000256" key="6">
    <source>
        <dbReference type="ARBA" id="ARBA00023136"/>
    </source>
</evidence>
<dbReference type="Pfam" id="PF00528">
    <property type="entry name" value="BPD_transp_1"/>
    <property type="match status" value="1"/>
</dbReference>
<reference evidence="9 10" key="1">
    <citation type="submission" date="2015-03" db="EMBL/GenBank/DDBJ databases">
        <authorList>
            <person name="Krishnan R."/>
            <person name="Midha S."/>
            <person name="Patil P.B."/>
            <person name="Rameshkumar N."/>
        </authorList>
    </citation>
    <scope>NUCLEOTIDE SEQUENCE [LARGE SCALE GENOMIC DNA]</scope>
    <source>
        <strain evidence="9 10">L1E11</strain>
    </source>
</reference>
<sequence length="274" mass="29679">MSSSASTRAAGVAQPAISYKARIRLYQLALLIGLFLFWGITTHYGILPSFFFGEPIPVLQQVFDWFSGTAIYMHLGITLLETLLAFVIGAVLAMIVGLWLGLNDLASAVADPYIKAMNAMPRVILAPIFAVWFGLGIWSKVALGITLVFFIVFFNVYQGVREVSPTLVANARMLGASRKQLIRSVYLPSATSWVFSSLHTSVGMAFVGAVVGEYLGSARGMGYLIHQAEGVFDINTVLAGILVLTIFALILDGLVTLVESKLHGWRPVADHSGH</sequence>
<comment type="similarity">
    <text evidence="7">Belongs to the binding-protein-dependent transport system permease family.</text>
</comment>
<feature type="domain" description="ABC transmembrane type-1" evidence="8">
    <location>
        <begin position="75"/>
        <end position="255"/>
    </location>
</feature>
<dbReference type="InterPro" id="IPR035906">
    <property type="entry name" value="MetI-like_sf"/>
</dbReference>
<evidence type="ECO:0000313" key="10">
    <source>
        <dbReference type="Proteomes" id="UP000248090"/>
    </source>
</evidence>
<dbReference type="CDD" id="cd06261">
    <property type="entry name" value="TM_PBP2"/>
    <property type="match status" value="1"/>
</dbReference>
<feature type="transmembrane region" description="Helical" evidence="7">
    <location>
        <begin position="28"/>
        <end position="51"/>
    </location>
</feature>
<evidence type="ECO:0000256" key="2">
    <source>
        <dbReference type="ARBA" id="ARBA00022448"/>
    </source>
</evidence>
<evidence type="ECO:0000256" key="5">
    <source>
        <dbReference type="ARBA" id="ARBA00022989"/>
    </source>
</evidence>
<keyword evidence="5 7" id="KW-1133">Transmembrane helix</keyword>
<evidence type="ECO:0000256" key="1">
    <source>
        <dbReference type="ARBA" id="ARBA00004651"/>
    </source>
</evidence>
<dbReference type="Proteomes" id="UP000248090">
    <property type="component" value="Unassembled WGS sequence"/>
</dbReference>
<feature type="transmembrane region" description="Helical" evidence="7">
    <location>
        <begin position="193"/>
        <end position="216"/>
    </location>
</feature>
<feature type="transmembrane region" description="Helical" evidence="7">
    <location>
        <begin position="237"/>
        <end position="258"/>
    </location>
</feature>
<name>A0ABX5LZV9_9GAMM</name>
<keyword evidence="6 7" id="KW-0472">Membrane</keyword>
<feature type="transmembrane region" description="Helical" evidence="7">
    <location>
        <begin position="123"/>
        <end position="154"/>
    </location>
</feature>
<gene>
    <name evidence="9" type="ORF">WH50_05675</name>
</gene>
<dbReference type="InterPro" id="IPR000515">
    <property type="entry name" value="MetI-like"/>
</dbReference>
<comment type="subcellular location">
    <subcellularLocation>
        <location evidence="1 7">Cell membrane</location>
        <topology evidence="1 7">Multi-pass membrane protein</topology>
    </subcellularLocation>
</comment>
<proteinExistence type="inferred from homology"/>
<dbReference type="PANTHER" id="PTHR30151:SF20">
    <property type="entry name" value="ABC TRANSPORTER PERMEASE PROTEIN HI_0355-RELATED"/>
    <property type="match status" value="1"/>
</dbReference>
<dbReference type="SUPFAM" id="SSF161098">
    <property type="entry name" value="MetI-like"/>
    <property type="match status" value="1"/>
</dbReference>
<evidence type="ECO:0000256" key="3">
    <source>
        <dbReference type="ARBA" id="ARBA00022475"/>
    </source>
</evidence>
<dbReference type="Gene3D" id="1.10.3720.10">
    <property type="entry name" value="MetI-like"/>
    <property type="match status" value="1"/>
</dbReference>
<evidence type="ECO:0000313" key="9">
    <source>
        <dbReference type="EMBL" id="PXF32216.1"/>
    </source>
</evidence>
<keyword evidence="2 7" id="KW-0813">Transport</keyword>
<organism evidence="9 10">
    <name type="scientific">Pokkaliibacter plantistimulans</name>
    <dbReference type="NCBI Taxonomy" id="1635171"/>
    <lineage>
        <taxon>Bacteria</taxon>
        <taxon>Pseudomonadati</taxon>
        <taxon>Pseudomonadota</taxon>
        <taxon>Gammaproteobacteria</taxon>
        <taxon>Oceanospirillales</taxon>
        <taxon>Balneatrichaceae</taxon>
        <taxon>Pokkaliibacter</taxon>
    </lineage>
</organism>
<protein>
    <submittedName>
        <fullName evidence="9">ABC transporter permease</fullName>
    </submittedName>
</protein>
<comment type="caution">
    <text evidence="9">The sequence shown here is derived from an EMBL/GenBank/DDBJ whole genome shotgun (WGS) entry which is preliminary data.</text>
</comment>